<accession>A0AAV4Q0N4</accession>
<sequence length="88" mass="9896">MCLFFIFSPHPSNQSKVYNSVRSFLFSSAALVLYDDADSEIGITQWGGLMQQSDGGQKKSLIRLPRKEDDSESAESPDDFPLSRVRFC</sequence>
<gene>
    <name evidence="2" type="ORF">CEXT_606041</name>
</gene>
<evidence type="ECO:0000256" key="1">
    <source>
        <dbReference type="SAM" id="MobiDB-lite"/>
    </source>
</evidence>
<organism evidence="2 3">
    <name type="scientific">Caerostris extrusa</name>
    <name type="common">Bark spider</name>
    <name type="synonym">Caerostris bankana</name>
    <dbReference type="NCBI Taxonomy" id="172846"/>
    <lineage>
        <taxon>Eukaryota</taxon>
        <taxon>Metazoa</taxon>
        <taxon>Ecdysozoa</taxon>
        <taxon>Arthropoda</taxon>
        <taxon>Chelicerata</taxon>
        <taxon>Arachnida</taxon>
        <taxon>Araneae</taxon>
        <taxon>Araneomorphae</taxon>
        <taxon>Entelegynae</taxon>
        <taxon>Araneoidea</taxon>
        <taxon>Araneidae</taxon>
        <taxon>Caerostris</taxon>
    </lineage>
</organism>
<name>A0AAV4Q0N4_CAEEX</name>
<comment type="caution">
    <text evidence="2">The sequence shown here is derived from an EMBL/GenBank/DDBJ whole genome shotgun (WGS) entry which is preliminary data.</text>
</comment>
<keyword evidence="3" id="KW-1185">Reference proteome</keyword>
<dbReference type="EMBL" id="BPLR01005242">
    <property type="protein sequence ID" value="GIY00963.1"/>
    <property type="molecule type" value="Genomic_DNA"/>
</dbReference>
<feature type="region of interest" description="Disordered" evidence="1">
    <location>
        <begin position="64"/>
        <end position="88"/>
    </location>
</feature>
<evidence type="ECO:0000313" key="2">
    <source>
        <dbReference type="EMBL" id="GIY00963.1"/>
    </source>
</evidence>
<proteinExistence type="predicted"/>
<protein>
    <submittedName>
        <fullName evidence="2">Uncharacterized protein</fullName>
    </submittedName>
</protein>
<dbReference type="Proteomes" id="UP001054945">
    <property type="component" value="Unassembled WGS sequence"/>
</dbReference>
<dbReference type="AlphaFoldDB" id="A0AAV4Q0N4"/>
<reference evidence="2 3" key="1">
    <citation type="submission" date="2021-06" db="EMBL/GenBank/DDBJ databases">
        <title>Caerostris extrusa draft genome.</title>
        <authorList>
            <person name="Kono N."/>
            <person name="Arakawa K."/>
        </authorList>
    </citation>
    <scope>NUCLEOTIDE SEQUENCE [LARGE SCALE GENOMIC DNA]</scope>
</reference>
<evidence type="ECO:0000313" key="3">
    <source>
        <dbReference type="Proteomes" id="UP001054945"/>
    </source>
</evidence>